<dbReference type="InterPro" id="IPR000089">
    <property type="entry name" value="Biotin_lipoyl"/>
</dbReference>
<sequence>MIKIELETGGSVWKVLTKPGQRVEAGEILFILEVMKMEVPYEAPISGEVLAVHFSEGDAVEEDQLAVEIAE</sequence>
<evidence type="ECO:0000313" key="3">
    <source>
        <dbReference type="EMBL" id="PDH32309.1"/>
    </source>
</evidence>
<dbReference type="PROSITE" id="PS50968">
    <property type="entry name" value="BIOTINYL_LIPOYL"/>
    <property type="match status" value="1"/>
</dbReference>
<dbReference type="Proteomes" id="UP000219329">
    <property type="component" value="Unassembled WGS sequence"/>
</dbReference>
<protein>
    <submittedName>
        <fullName evidence="3">Acetyl-CoA carboxylase biotin carboxyl carrier protein subunit</fullName>
    </submittedName>
</protein>
<organism evidence="3 4">
    <name type="scientific">OM182 bacterium MED-G28</name>
    <dbReference type="NCBI Taxonomy" id="1986256"/>
    <lineage>
        <taxon>Bacteria</taxon>
        <taxon>Pseudomonadati</taxon>
        <taxon>Pseudomonadota</taxon>
        <taxon>Gammaproteobacteria</taxon>
        <taxon>OMG group</taxon>
        <taxon>OM182 clade</taxon>
    </lineage>
</organism>
<keyword evidence="1" id="KW-0092">Biotin</keyword>
<dbReference type="AlphaFoldDB" id="A0A2A5W741"/>
<name>A0A2A5W741_9GAMM</name>
<feature type="domain" description="Lipoyl-binding" evidence="2">
    <location>
        <begin position="1"/>
        <end position="70"/>
    </location>
</feature>
<dbReference type="PANTHER" id="PTHR45266:SF3">
    <property type="entry name" value="OXALOACETATE DECARBOXYLASE ALPHA CHAIN"/>
    <property type="match status" value="1"/>
</dbReference>
<dbReference type="PANTHER" id="PTHR45266">
    <property type="entry name" value="OXALOACETATE DECARBOXYLASE ALPHA CHAIN"/>
    <property type="match status" value="1"/>
</dbReference>
<reference evidence="3 4" key="1">
    <citation type="submission" date="2017-08" db="EMBL/GenBank/DDBJ databases">
        <title>Fine stratification of microbial communities through a metagenomic profile of the photic zone.</title>
        <authorList>
            <person name="Haro-Moreno J.M."/>
            <person name="Lopez-Perez M."/>
            <person name="De La Torre J."/>
            <person name="Picazo A."/>
            <person name="Camacho A."/>
            <person name="Rodriguez-Valera F."/>
        </authorList>
    </citation>
    <scope>NUCLEOTIDE SEQUENCE [LARGE SCALE GENOMIC DNA]</scope>
    <source>
        <strain evidence="3">MED-G28</strain>
    </source>
</reference>
<dbReference type="InterPro" id="IPR050709">
    <property type="entry name" value="Biotin_Carboxyl_Carrier/Decarb"/>
</dbReference>
<dbReference type="InterPro" id="IPR011053">
    <property type="entry name" value="Single_hybrid_motif"/>
</dbReference>
<dbReference type="EMBL" id="NTJZ01000018">
    <property type="protein sequence ID" value="PDH32309.1"/>
    <property type="molecule type" value="Genomic_DNA"/>
</dbReference>
<gene>
    <name evidence="3" type="ORF">CNF02_12215</name>
</gene>
<evidence type="ECO:0000313" key="4">
    <source>
        <dbReference type="Proteomes" id="UP000219329"/>
    </source>
</evidence>
<dbReference type="Gene3D" id="2.40.50.100">
    <property type="match status" value="1"/>
</dbReference>
<evidence type="ECO:0000259" key="2">
    <source>
        <dbReference type="PROSITE" id="PS50968"/>
    </source>
</evidence>
<dbReference type="CDD" id="cd06850">
    <property type="entry name" value="biotinyl_domain"/>
    <property type="match status" value="1"/>
</dbReference>
<comment type="caution">
    <text evidence="3">The sequence shown here is derived from an EMBL/GenBank/DDBJ whole genome shotgun (WGS) entry which is preliminary data.</text>
</comment>
<dbReference type="SUPFAM" id="SSF51230">
    <property type="entry name" value="Single hybrid motif"/>
    <property type="match status" value="1"/>
</dbReference>
<evidence type="ECO:0000256" key="1">
    <source>
        <dbReference type="ARBA" id="ARBA00023267"/>
    </source>
</evidence>
<proteinExistence type="predicted"/>
<accession>A0A2A5W741</accession>
<dbReference type="Pfam" id="PF00364">
    <property type="entry name" value="Biotin_lipoyl"/>
    <property type="match status" value="1"/>
</dbReference>